<dbReference type="AlphaFoldDB" id="A0A5A9YYY6"/>
<accession>A0A5A9YYY6</accession>
<proteinExistence type="predicted"/>
<evidence type="ECO:0000313" key="3">
    <source>
        <dbReference type="EMBL" id="KAA0910110.1"/>
    </source>
</evidence>
<gene>
    <name evidence="3" type="ORF">FLO80_18530</name>
</gene>
<dbReference type="Pfam" id="PF00487">
    <property type="entry name" value="FA_desaturase"/>
    <property type="match status" value="1"/>
</dbReference>
<dbReference type="InterPro" id="IPR005804">
    <property type="entry name" value="FA_desaturase_dom"/>
</dbReference>
<keyword evidence="1" id="KW-0472">Membrane</keyword>
<dbReference type="GO" id="GO:0006629">
    <property type="term" value="P:lipid metabolic process"/>
    <property type="evidence" value="ECO:0007669"/>
    <property type="project" value="InterPro"/>
</dbReference>
<evidence type="ECO:0000259" key="2">
    <source>
        <dbReference type="Pfam" id="PF00487"/>
    </source>
</evidence>
<dbReference type="EMBL" id="VINQ01000019">
    <property type="protein sequence ID" value="KAA0910110.1"/>
    <property type="molecule type" value="Genomic_DNA"/>
</dbReference>
<reference evidence="3 4" key="1">
    <citation type="submission" date="2019-07" db="EMBL/GenBank/DDBJ databases">
        <title>Aquicoccus porphyridii gen. nov., sp. nov., isolated from a small marine red alga, Porphyridium marinum.</title>
        <authorList>
            <person name="Liu L."/>
        </authorList>
    </citation>
    <scope>NUCLEOTIDE SEQUENCE [LARGE SCALE GENOMIC DNA]</scope>
    <source>
        <strain evidence="3 4">L1 8-17</strain>
    </source>
</reference>
<protein>
    <submittedName>
        <fullName evidence="3">Fatty acid desaturase</fullName>
    </submittedName>
</protein>
<sequence length="295" mass="33859">MPAVEWPTLALVVLTYAVWALGTSVVAGLFLPLGMVMVTLAAALHSSLCHEVLHGHPTRHRRLNELLVFPQLALFVPYGRFRDTHIEHHRDERLTDPYDDPETNYLDPETWARLPGWARAALRFNNTLAGRLVIGPLVGQVAFMAADWRAIRAGRPGVLAAWLVHVPAVAMVAWWMVAFGQMPVWAWLLSTYAALSILKIRTFLEHRAHETVPGRTVIIEDRGPLAFLFLNNNLHVVHHSRPGVPWYRLWALYQAEREAFRAANDHYHYQSYGEVFRRYFLRTKDPVPHPLWKRP</sequence>
<keyword evidence="1" id="KW-1133">Transmembrane helix</keyword>
<name>A0A5A9YYY6_9RHOB</name>
<evidence type="ECO:0000256" key="1">
    <source>
        <dbReference type="SAM" id="Phobius"/>
    </source>
</evidence>
<feature type="domain" description="Fatty acid desaturase" evidence="2">
    <location>
        <begin position="30"/>
        <end position="270"/>
    </location>
</feature>
<evidence type="ECO:0000313" key="4">
    <source>
        <dbReference type="Proteomes" id="UP000325291"/>
    </source>
</evidence>
<feature type="transmembrane region" description="Helical" evidence="1">
    <location>
        <begin position="158"/>
        <end position="178"/>
    </location>
</feature>
<feature type="transmembrane region" description="Helical" evidence="1">
    <location>
        <begin position="16"/>
        <end position="42"/>
    </location>
</feature>
<dbReference type="Proteomes" id="UP000325291">
    <property type="component" value="Unassembled WGS sequence"/>
</dbReference>
<dbReference type="CDD" id="cd03509">
    <property type="entry name" value="DesA_FADS-like"/>
    <property type="match status" value="1"/>
</dbReference>
<keyword evidence="4" id="KW-1185">Reference proteome</keyword>
<feature type="transmembrane region" description="Helical" evidence="1">
    <location>
        <begin position="184"/>
        <end position="200"/>
    </location>
</feature>
<comment type="caution">
    <text evidence="3">The sequence shown here is derived from an EMBL/GenBank/DDBJ whole genome shotgun (WGS) entry which is preliminary data.</text>
</comment>
<organism evidence="3 4">
    <name type="scientific">Aquicoccus porphyridii</name>
    <dbReference type="NCBI Taxonomy" id="1852029"/>
    <lineage>
        <taxon>Bacteria</taxon>
        <taxon>Pseudomonadati</taxon>
        <taxon>Pseudomonadota</taxon>
        <taxon>Alphaproteobacteria</taxon>
        <taxon>Rhodobacterales</taxon>
        <taxon>Paracoccaceae</taxon>
        <taxon>Aquicoccus</taxon>
    </lineage>
</organism>
<keyword evidence="1" id="KW-0812">Transmembrane</keyword>